<comment type="caution">
    <text evidence="1">The sequence shown here is derived from an EMBL/GenBank/DDBJ whole genome shotgun (WGS) entry which is preliminary data.</text>
</comment>
<sequence>MPTTINTVYRGIIVLVAVRGRSRRNLIQAMISLKRRLIEGWSDGVCGEPDSQLSSPTGRWVKDKALILTIFGYNLPTTSFPFLTNKDLIRQDRYIRMKSTCDSTKNPAWLKPLTECQYSLLRTCALGTDHLPSVYDASLSTIVPPWQ</sequence>
<dbReference type="AlphaFoldDB" id="A0AAE1APT0"/>
<keyword evidence="2" id="KW-1185">Reference proteome</keyword>
<dbReference type="EMBL" id="JAWDGP010001461">
    <property type="protein sequence ID" value="KAK3791658.1"/>
    <property type="molecule type" value="Genomic_DNA"/>
</dbReference>
<reference evidence="1" key="1">
    <citation type="journal article" date="2023" name="G3 (Bethesda)">
        <title>A reference genome for the long-term kleptoplast-retaining sea slug Elysia crispata morphotype clarki.</title>
        <authorList>
            <person name="Eastman K.E."/>
            <person name="Pendleton A.L."/>
            <person name="Shaikh M.A."/>
            <person name="Suttiyut T."/>
            <person name="Ogas R."/>
            <person name="Tomko P."/>
            <person name="Gavelis G."/>
            <person name="Widhalm J.R."/>
            <person name="Wisecaver J.H."/>
        </authorList>
    </citation>
    <scope>NUCLEOTIDE SEQUENCE</scope>
    <source>
        <strain evidence="1">ECLA1</strain>
    </source>
</reference>
<accession>A0AAE1APT0</accession>
<dbReference type="Proteomes" id="UP001283361">
    <property type="component" value="Unassembled WGS sequence"/>
</dbReference>
<organism evidence="1 2">
    <name type="scientific">Elysia crispata</name>
    <name type="common">lettuce slug</name>
    <dbReference type="NCBI Taxonomy" id="231223"/>
    <lineage>
        <taxon>Eukaryota</taxon>
        <taxon>Metazoa</taxon>
        <taxon>Spiralia</taxon>
        <taxon>Lophotrochozoa</taxon>
        <taxon>Mollusca</taxon>
        <taxon>Gastropoda</taxon>
        <taxon>Heterobranchia</taxon>
        <taxon>Euthyneura</taxon>
        <taxon>Panpulmonata</taxon>
        <taxon>Sacoglossa</taxon>
        <taxon>Placobranchoidea</taxon>
        <taxon>Plakobranchidae</taxon>
        <taxon>Elysia</taxon>
    </lineage>
</organism>
<gene>
    <name evidence="1" type="ORF">RRG08_050611</name>
</gene>
<protein>
    <submittedName>
        <fullName evidence="1">Uncharacterized protein</fullName>
    </submittedName>
</protein>
<evidence type="ECO:0000313" key="2">
    <source>
        <dbReference type="Proteomes" id="UP001283361"/>
    </source>
</evidence>
<name>A0AAE1APT0_9GAST</name>
<proteinExistence type="predicted"/>
<evidence type="ECO:0000313" key="1">
    <source>
        <dbReference type="EMBL" id="KAK3791658.1"/>
    </source>
</evidence>